<dbReference type="Gene3D" id="1.10.150.50">
    <property type="entry name" value="Transcription Factor, Ets-1"/>
    <property type="match status" value="1"/>
</dbReference>
<evidence type="ECO:0000313" key="11">
    <source>
        <dbReference type="Proteomes" id="UP000701801"/>
    </source>
</evidence>
<dbReference type="Gene3D" id="1.20.120.420">
    <property type="entry name" value="translation initiation factor eif-2b, domain 1"/>
    <property type="match status" value="1"/>
</dbReference>
<dbReference type="EMBL" id="CAJVRM010000057">
    <property type="protein sequence ID" value="CAG8972929.1"/>
    <property type="molecule type" value="Genomic_DNA"/>
</dbReference>
<dbReference type="Pfam" id="PF01008">
    <property type="entry name" value="IF-2B"/>
    <property type="match status" value="1"/>
</dbReference>
<comment type="caution">
    <text evidence="10">The sequence shown here is derived from an EMBL/GenBank/DDBJ whole genome shotgun (WGS) entry which is preliminary data.</text>
</comment>
<gene>
    <name evidence="6" type="primary">MRI1</name>
    <name evidence="10" type="ORF">HYALB_00001349</name>
</gene>
<evidence type="ECO:0000256" key="8">
    <source>
        <dbReference type="SAM" id="MobiDB-lite"/>
    </source>
</evidence>
<evidence type="ECO:0000256" key="5">
    <source>
        <dbReference type="ARBA" id="ARBA00023242"/>
    </source>
</evidence>
<evidence type="ECO:0000256" key="2">
    <source>
        <dbReference type="ARBA" id="ARBA00022605"/>
    </source>
</evidence>
<dbReference type="Gene3D" id="3.40.50.10470">
    <property type="entry name" value="Translation initiation factor eif-2b, domain 2"/>
    <property type="match status" value="1"/>
</dbReference>
<dbReference type="NCBIfam" id="NF004326">
    <property type="entry name" value="PRK05720.1"/>
    <property type="match status" value="1"/>
</dbReference>
<feature type="compositionally biased region" description="Polar residues" evidence="8">
    <location>
        <begin position="289"/>
        <end position="316"/>
    </location>
</feature>
<feature type="compositionally biased region" description="Polar residues" evidence="8">
    <location>
        <begin position="951"/>
        <end position="960"/>
    </location>
</feature>
<feature type="compositionally biased region" description="Polar residues" evidence="8">
    <location>
        <begin position="429"/>
        <end position="441"/>
    </location>
</feature>
<dbReference type="GO" id="GO:0003677">
    <property type="term" value="F:DNA binding"/>
    <property type="evidence" value="ECO:0007669"/>
    <property type="project" value="UniProtKB-UniRule"/>
</dbReference>
<comment type="subcellular location">
    <subcellularLocation>
        <location evidence="6">Cytoplasm</location>
    </subcellularLocation>
    <subcellularLocation>
        <location evidence="6">Nucleus</location>
    </subcellularLocation>
</comment>
<dbReference type="Pfam" id="PF00536">
    <property type="entry name" value="SAM_1"/>
    <property type="match status" value="1"/>
</dbReference>
<dbReference type="SMART" id="SM00398">
    <property type="entry name" value="HMG"/>
    <property type="match status" value="1"/>
</dbReference>
<dbReference type="InterPro" id="IPR027363">
    <property type="entry name" value="M1Pi_N"/>
</dbReference>
<dbReference type="SUPFAM" id="SSF47095">
    <property type="entry name" value="HMG-box"/>
    <property type="match status" value="1"/>
</dbReference>
<dbReference type="GO" id="GO:0019509">
    <property type="term" value="P:L-methionine salvage from methylthioadenosine"/>
    <property type="evidence" value="ECO:0007669"/>
    <property type="project" value="UniProtKB-UniRule"/>
</dbReference>
<dbReference type="SUPFAM" id="SSF100950">
    <property type="entry name" value="NagB/RpiA/CoA transferase-like"/>
    <property type="match status" value="1"/>
</dbReference>
<evidence type="ECO:0000313" key="10">
    <source>
        <dbReference type="EMBL" id="CAG8972929.1"/>
    </source>
</evidence>
<proteinExistence type="inferred from homology"/>
<dbReference type="NCBIfam" id="TIGR00524">
    <property type="entry name" value="eIF-2B_rel"/>
    <property type="match status" value="1"/>
</dbReference>
<dbReference type="InterPro" id="IPR000649">
    <property type="entry name" value="IF-2B-related"/>
</dbReference>
<feature type="compositionally biased region" description="Basic and acidic residues" evidence="8">
    <location>
        <begin position="212"/>
        <end position="221"/>
    </location>
</feature>
<evidence type="ECO:0000256" key="4">
    <source>
        <dbReference type="ARBA" id="ARBA00023235"/>
    </source>
</evidence>
<keyword evidence="2 6" id="KW-0028">Amino-acid biosynthesis</keyword>
<name>A0A9N9Q2N5_9HELO</name>
<dbReference type="InterPro" id="IPR013761">
    <property type="entry name" value="SAM/pointed_sf"/>
</dbReference>
<evidence type="ECO:0000256" key="3">
    <source>
        <dbReference type="ARBA" id="ARBA00023167"/>
    </source>
</evidence>
<keyword evidence="7" id="KW-0238">DNA-binding</keyword>
<dbReference type="PANTHER" id="PTHR43475:SF1">
    <property type="entry name" value="METHYLTHIORIBOSE-1-PHOSPHATE ISOMERASE"/>
    <property type="match status" value="1"/>
</dbReference>
<sequence length="960" mass="104891">MTDLAEIFAELGISSYLECFLEQGFDSWDTILDITESDFDALGVKLGHRRKLQRKIANSRGVASEAALGSPRHTPSEDKVEEPKSGIVKTESKETNGQQQGAKRKYRRHPKQDENAPERPPSAYVIFSNKMREELRGRNLSFTEIAKLVGENWQNLSSAEKDPYEQQAFSAKERYNNELAEYKKTANYRDYTQYLANFKARQTQQQQASELEVVKRPKLEANHSTTSSGTASSTTSHAAAGAGAGVGVGVAVGAGTEALTVRARVESSGSTNGQWQQQQQQQQPPPQPNASNGISVGNPQSAGIPKSNMSPNVSSPTVLLGYRDSIYDSAQTHEFPWRESGGQRENGNTTQNLPALASVYDRTPSYAGTSGPEHNRRTGTGQTNPPPLLTSDSTNRSTSSVSTASSTYYTPHTPLDTPLGERPPLTLPSLFSQKSSGSMDSQLSPFPPPALSPQAPHMPQQSPNTILPPVDYASMAPIRGYNTAPQNIMGADRPDPRVREYVLQNSTEDNNNLDPVSALLKAAIKYERGKLEVLDQLRLPHEFVYDDVSTCEEAFDCIKAMRVRGAPAIAIVAALALAVELDKKKDASTGKEELVKYIHSKLDYLMNGRPTAVDLHNAIQLLKNKTFLASSSSSSSDTQITCTEIRKVFIEAAEKILEDDYTTNLAIGRYGAEYLRRQQQPVESPEVGDDLRFYTTSPPGTQGLPDRTYRKVSVLTHCNTGSLATSGHGTALGIIRSLQKMNYLEHAFCTETRPYNQGSRLTAFELVYESIPSTLITDSMAGALFARKKEEKNISAVIVGADRVVRNGDTANKIGTYTLAVLAKAHSIKFVVAAPTTSIDLETLTGADIKIEDRNKSELTQITGAVVGKDGKVDVNYNERVAIADQRIDVWNPSFDVTPHDLIDAIITEKGEVVRSPEGTFDFKAIMPERWAEQVEGRGGGSKAGKALSDDGTQFQMENI</sequence>
<dbReference type="FunFam" id="1.20.120.420:FF:000003">
    <property type="entry name" value="Methylthioribose-1-phosphate isomerase"/>
    <property type="match status" value="1"/>
</dbReference>
<keyword evidence="4 6" id="KW-0413">Isomerase</keyword>
<feature type="active site" description="Proton donor" evidence="6">
    <location>
        <position position="802"/>
    </location>
</feature>
<feature type="site" description="Transition state stabilizer" evidence="6">
    <location>
        <position position="718"/>
    </location>
</feature>
<feature type="region of interest" description="Disordered" evidence="8">
    <location>
        <begin position="60"/>
        <end position="121"/>
    </location>
</feature>
<evidence type="ECO:0000256" key="7">
    <source>
        <dbReference type="PROSITE-ProRule" id="PRU00267"/>
    </source>
</evidence>
<dbReference type="InterPro" id="IPR001660">
    <property type="entry name" value="SAM"/>
</dbReference>
<dbReference type="GO" id="GO:0005634">
    <property type="term" value="C:nucleus"/>
    <property type="evidence" value="ECO:0007669"/>
    <property type="project" value="UniProtKB-SubCell"/>
</dbReference>
<comment type="catalytic activity">
    <reaction evidence="6">
        <text>5-(methylsulfanyl)-alpha-D-ribose 1-phosphate = 5-(methylsulfanyl)-D-ribulose 1-phosphate</text>
        <dbReference type="Rhea" id="RHEA:19989"/>
        <dbReference type="ChEBI" id="CHEBI:58533"/>
        <dbReference type="ChEBI" id="CHEBI:58548"/>
        <dbReference type="EC" id="5.3.1.23"/>
    </reaction>
</comment>
<dbReference type="AlphaFoldDB" id="A0A9N9Q2N5"/>
<organism evidence="10 11">
    <name type="scientific">Hymenoscyphus albidus</name>
    <dbReference type="NCBI Taxonomy" id="595503"/>
    <lineage>
        <taxon>Eukaryota</taxon>
        <taxon>Fungi</taxon>
        <taxon>Dikarya</taxon>
        <taxon>Ascomycota</taxon>
        <taxon>Pezizomycotina</taxon>
        <taxon>Leotiomycetes</taxon>
        <taxon>Helotiales</taxon>
        <taxon>Helotiaceae</taxon>
        <taxon>Hymenoscyphus</taxon>
    </lineage>
</organism>
<keyword evidence="5 6" id="KW-0539">Nucleus</keyword>
<dbReference type="GO" id="GO:0046523">
    <property type="term" value="F:S-methyl-5-thioribose-1-phosphate isomerase activity"/>
    <property type="evidence" value="ECO:0007669"/>
    <property type="project" value="UniProtKB-UniRule"/>
</dbReference>
<feature type="compositionally biased region" description="Basic and acidic residues" evidence="8">
    <location>
        <begin position="74"/>
        <end position="94"/>
    </location>
</feature>
<accession>A0A9N9Q2N5</accession>
<comment type="function">
    <text evidence="6">Catalyzes the interconversion of methylthioribose-1-phosphate (MTR-1-P) into methylthioribulose-1-phosphate (MTRu-1-P).</text>
</comment>
<feature type="compositionally biased region" description="Low complexity" evidence="8">
    <location>
        <begin position="390"/>
        <end position="407"/>
    </location>
</feature>
<dbReference type="InterPro" id="IPR005251">
    <property type="entry name" value="IF-M1Pi"/>
</dbReference>
<feature type="domain" description="HMG box" evidence="9">
    <location>
        <begin position="117"/>
        <end position="183"/>
    </location>
</feature>
<dbReference type="SMART" id="SM00454">
    <property type="entry name" value="SAM"/>
    <property type="match status" value="1"/>
</dbReference>
<protein>
    <recommendedName>
        <fullName evidence="6">Methylthioribose-1-phosphate isomerase</fullName>
        <shortName evidence="6">M1Pi</shortName>
        <shortName evidence="6">MTR-1-P isomerase</shortName>
        <ecNumber evidence="6">5.3.1.23</ecNumber>
    </recommendedName>
    <alternativeName>
        <fullName evidence="6">S-methyl-5-thioribose-1-phosphate isomerase</fullName>
    </alternativeName>
    <alternativeName>
        <fullName evidence="6">Translation initiation factor eIF-2B subunit alpha/beta/delta-like protein</fullName>
    </alternativeName>
</protein>
<feature type="region of interest" description="Disordered" evidence="8">
    <location>
        <begin position="936"/>
        <end position="960"/>
    </location>
</feature>
<keyword evidence="3 6" id="KW-0486">Methionine biosynthesis</keyword>
<dbReference type="InterPro" id="IPR042529">
    <property type="entry name" value="IF_2B-like_C"/>
</dbReference>
<dbReference type="InterPro" id="IPR037171">
    <property type="entry name" value="NagB/RpiA_transferase-like"/>
</dbReference>
<dbReference type="SUPFAM" id="SSF47769">
    <property type="entry name" value="SAM/Pointed domain"/>
    <property type="match status" value="1"/>
</dbReference>
<dbReference type="InterPro" id="IPR009071">
    <property type="entry name" value="HMG_box_dom"/>
</dbReference>
<feature type="DNA-binding region" description="HMG box" evidence="7">
    <location>
        <begin position="117"/>
        <end position="183"/>
    </location>
</feature>
<keyword evidence="11" id="KW-1185">Reference proteome</keyword>
<comment type="similarity">
    <text evidence="6">Belongs to the eIF-2B alpha/beta/delta subunits family. MtnA subfamily.</text>
</comment>
<dbReference type="OrthoDB" id="2461at2759"/>
<dbReference type="InterPro" id="IPR011559">
    <property type="entry name" value="Initiation_fac_2B_a/b/d"/>
</dbReference>
<dbReference type="GO" id="GO:0005737">
    <property type="term" value="C:cytoplasm"/>
    <property type="evidence" value="ECO:0007669"/>
    <property type="project" value="UniProtKB-SubCell"/>
</dbReference>
<dbReference type="PANTHER" id="PTHR43475">
    <property type="entry name" value="METHYLTHIORIBOSE-1-PHOSPHATE ISOMERASE"/>
    <property type="match status" value="1"/>
</dbReference>
<dbReference type="InterPro" id="IPR036910">
    <property type="entry name" value="HMG_box_dom_sf"/>
</dbReference>
<dbReference type="Gene3D" id="1.10.30.10">
    <property type="entry name" value="High mobility group box domain"/>
    <property type="match status" value="1"/>
</dbReference>
<dbReference type="FunFam" id="3.40.50.10470:FF:000003">
    <property type="entry name" value="Methylthioribose-1-phosphate isomerase"/>
    <property type="match status" value="1"/>
</dbReference>
<dbReference type="Proteomes" id="UP000701801">
    <property type="component" value="Unassembled WGS sequence"/>
</dbReference>
<dbReference type="HAMAP" id="MF_01678">
    <property type="entry name" value="Salvage_MtnA"/>
    <property type="match status" value="1"/>
</dbReference>
<evidence type="ECO:0000256" key="6">
    <source>
        <dbReference type="HAMAP-Rule" id="MF_03119"/>
    </source>
</evidence>
<evidence type="ECO:0000256" key="1">
    <source>
        <dbReference type="ARBA" id="ARBA00022490"/>
    </source>
</evidence>
<feature type="compositionally biased region" description="Low complexity" evidence="8">
    <location>
        <begin position="223"/>
        <end position="239"/>
    </location>
</feature>
<evidence type="ECO:0000259" key="9">
    <source>
        <dbReference type="PROSITE" id="PS50118"/>
    </source>
</evidence>
<dbReference type="PROSITE" id="PS50118">
    <property type="entry name" value="HMG_BOX_2"/>
    <property type="match status" value="1"/>
</dbReference>
<dbReference type="EC" id="5.3.1.23" evidence="6"/>
<reference evidence="10" key="1">
    <citation type="submission" date="2021-07" db="EMBL/GenBank/DDBJ databases">
        <authorList>
            <person name="Durling M."/>
        </authorList>
    </citation>
    <scope>NUCLEOTIDE SEQUENCE</scope>
</reference>
<feature type="region of interest" description="Disordered" evidence="8">
    <location>
        <begin position="263"/>
        <end position="316"/>
    </location>
</feature>
<comment type="pathway">
    <text evidence="6">Amino-acid biosynthesis; L-methionine biosynthesis via salvage pathway; L-methionine from S-methyl-5-thio-alpha-D-ribose 1-phosphate: step 1/6.</text>
</comment>
<keyword evidence="1 6" id="KW-0963">Cytoplasm</keyword>
<feature type="region of interest" description="Disordered" evidence="8">
    <location>
        <begin position="362"/>
        <end position="461"/>
    </location>
</feature>
<dbReference type="Pfam" id="PF00505">
    <property type="entry name" value="HMG_box"/>
    <property type="match status" value="1"/>
</dbReference>
<dbReference type="NCBIfam" id="TIGR00512">
    <property type="entry name" value="salvage_mtnA"/>
    <property type="match status" value="1"/>
</dbReference>
<feature type="region of interest" description="Disordered" evidence="8">
    <location>
        <begin position="207"/>
        <end position="239"/>
    </location>
</feature>